<comment type="subcellular location">
    <subcellularLocation>
        <location evidence="1">Membrane</location>
        <topology evidence="1">Multi-pass membrane protein</topology>
    </subcellularLocation>
</comment>
<reference evidence="9" key="3">
    <citation type="submission" date="2017-10" db="EMBL/GenBank/DDBJ databases">
        <authorList>
            <person name="Banno H."/>
            <person name="Chua N.-H."/>
        </authorList>
    </citation>
    <scope>NUCLEOTIDE SEQUENCE [LARGE SCALE GENOMIC DNA]</scope>
    <source>
        <strain evidence="9">Kuenenia_mbr1_ru-nijmegen</strain>
    </source>
</reference>
<evidence type="ECO:0000259" key="6">
    <source>
        <dbReference type="Pfam" id="PF04932"/>
    </source>
</evidence>
<accession>Q1PUP2</accession>
<organism evidence="7">
    <name type="scientific">Kuenenia stuttgartiensis</name>
    <dbReference type="NCBI Taxonomy" id="174633"/>
    <lineage>
        <taxon>Bacteria</taxon>
        <taxon>Pseudomonadati</taxon>
        <taxon>Planctomycetota</taxon>
        <taxon>Candidatus Brocadiia</taxon>
        <taxon>Candidatus Brocadiales</taxon>
        <taxon>Candidatus Brocadiaceae</taxon>
        <taxon>Candidatus Kuenenia</taxon>
    </lineage>
</organism>
<dbReference type="GO" id="GO:0016020">
    <property type="term" value="C:membrane"/>
    <property type="evidence" value="ECO:0007669"/>
    <property type="project" value="UniProtKB-SubCell"/>
</dbReference>
<keyword evidence="3 5" id="KW-1133">Transmembrane helix</keyword>
<feature type="transmembrane region" description="Helical" evidence="5">
    <location>
        <begin position="293"/>
        <end position="312"/>
    </location>
</feature>
<reference evidence="8 11" key="5">
    <citation type="submission" date="2020-02" db="EMBL/GenBank/DDBJ databases">
        <title>Newly sequenced genome of strain CSTR1 showed variability in Candidatus Kuenenia stuttgartiensis genomes.</title>
        <authorList>
            <person name="Ding C."/>
            <person name="Adrian L."/>
        </authorList>
    </citation>
    <scope>NUCLEOTIDE SEQUENCE [LARGE SCALE GENOMIC DNA]</scope>
    <source>
        <strain evidence="8 11">CSTR1</strain>
    </source>
</reference>
<feature type="transmembrane region" description="Helical" evidence="5">
    <location>
        <begin position="138"/>
        <end position="159"/>
    </location>
</feature>
<feature type="transmembrane region" description="Helical" evidence="5">
    <location>
        <begin position="443"/>
        <end position="460"/>
    </location>
</feature>
<feature type="transmembrane region" description="Helical" evidence="5">
    <location>
        <begin position="378"/>
        <end position="399"/>
    </location>
</feature>
<evidence type="ECO:0000313" key="8">
    <source>
        <dbReference type="EMBL" id="QII13269.1"/>
    </source>
</evidence>
<keyword evidence="4 5" id="KW-0472">Membrane</keyword>
<dbReference type="GO" id="GO:0016874">
    <property type="term" value="F:ligase activity"/>
    <property type="evidence" value="ECO:0007669"/>
    <property type="project" value="UniProtKB-KW"/>
</dbReference>
<keyword evidence="2 5" id="KW-0812">Transmembrane</keyword>
<keyword evidence="8" id="KW-0436">Ligase</keyword>
<feature type="transmembrane region" description="Helical" evidence="5">
    <location>
        <begin position="13"/>
        <end position="43"/>
    </location>
</feature>
<dbReference type="AlphaFoldDB" id="Q1PUP2"/>
<keyword evidence="10" id="KW-1185">Reference proteome</keyword>
<dbReference type="PANTHER" id="PTHR37422">
    <property type="entry name" value="TEICHURONIC ACID BIOSYNTHESIS PROTEIN TUAE"/>
    <property type="match status" value="1"/>
</dbReference>
<evidence type="ECO:0000313" key="11">
    <source>
        <dbReference type="Proteomes" id="UP000501926"/>
    </source>
</evidence>
<sequence length="480" mass="55100">MNYSLTHNKKLNIYRWIIVIPFGMAISSTAFINPLVTLILLGITSVATISILKPHIPYLFAILLTSYISIEIRLWGDYRTFFTISEPFILYCLLCWFISRGLRISTEDFQIKRYLPLILLYLWGIISILWSTEKTMGIYYMAMFFIAICFFFLTIVTLNSFLKIKIAIAFFVGMGFVSSIVCYYSLLSNKTIEDILYHHNEHLVRFVFNPEQMLRGQGFMHPLATAYYLSLSLMLLLGFIYTGNKITRVFLSIAVLSMFVALLTTLSKGPLLSLLCGLYIFSLLNASVNKRIIIVWTLIFSLIIIGFFLSRIPTNDFAKALDYTSKTSTETTDESSSLGSRIKRWKKGILSIKDHYGLGDGAGGFFSYLDPEISFDNLYVHIFAEYGLPGVLLWLWFLVLSCKRFIHAYLACISSEYKKWMQIYISGLATLLLNAVTSFSHTFLPLWFYLGIGHAMAIVIDRENNKRLENERLDTLKCRS</sequence>
<feature type="transmembrane region" description="Helical" evidence="5">
    <location>
        <begin position="219"/>
        <end position="239"/>
    </location>
</feature>
<evidence type="ECO:0000256" key="5">
    <source>
        <dbReference type="SAM" id="Phobius"/>
    </source>
</evidence>
<dbReference type="InterPro" id="IPR051533">
    <property type="entry name" value="WaaL-like"/>
</dbReference>
<dbReference type="EMBL" id="CP049055">
    <property type="protein sequence ID" value="QII13269.1"/>
    <property type="molecule type" value="Genomic_DNA"/>
</dbReference>
<feature type="transmembrane region" description="Helical" evidence="5">
    <location>
        <begin position="269"/>
        <end position="286"/>
    </location>
</feature>
<feature type="transmembrane region" description="Helical" evidence="5">
    <location>
        <begin position="81"/>
        <end position="102"/>
    </location>
</feature>
<feature type="transmembrane region" description="Helical" evidence="5">
    <location>
        <begin position="246"/>
        <end position="263"/>
    </location>
</feature>
<evidence type="ECO:0000313" key="9">
    <source>
        <dbReference type="EMBL" id="SOH05692.1"/>
    </source>
</evidence>
<evidence type="ECO:0000313" key="7">
    <source>
        <dbReference type="EMBL" id="CAJ70952.1"/>
    </source>
</evidence>
<evidence type="ECO:0000256" key="1">
    <source>
        <dbReference type="ARBA" id="ARBA00004141"/>
    </source>
</evidence>
<dbReference type="KEGG" id="kst:KSMBR1_3215"/>
<evidence type="ECO:0000256" key="3">
    <source>
        <dbReference type="ARBA" id="ARBA00022989"/>
    </source>
</evidence>
<evidence type="ECO:0000256" key="4">
    <source>
        <dbReference type="ARBA" id="ARBA00023136"/>
    </source>
</evidence>
<dbReference type="EMBL" id="CT573074">
    <property type="protein sequence ID" value="CAJ70952.1"/>
    <property type="molecule type" value="Genomic_DNA"/>
</dbReference>
<feature type="domain" description="O-antigen ligase-related" evidence="6">
    <location>
        <begin position="254"/>
        <end position="395"/>
    </location>
</feature>
<reference evidence="7" key="2">
    <citation type="submission" date="2006-01" db="EMBL/GenBank/DDBJ databases">
        <authorList>
            <person name="Genoscope"/>
        </authorList>
    </citation>
    <scope>NUCLEOTIDE SEQUENCE</scope>
</reference>
<proteinExistence type="predicted"/>
<name>Q1PUP2_KUEST</name>
<feature type="transmembrane region" description="Helical" evidence="5">
    <location>
        <begin position="420"/>
        <end position="437"/>
    </location>
</feature>
<feature type="transmembrane region" description="Helical" evidence="5">
    <location>
        <begin position="114"/>
        <end position="132"/>
    </location>
</feature>
<dbReference type="Proteomes" id="UP000221734">
    <property type="component" value="Chromosome Kuenenia_stuttgartiensis_MBR1"/>
</dbReference>
<reference evidence="7" key="1">
    <citation type="journal article" date="2006" name="Nature">
        <title>Deciphering the evolution and metabolism of an anammox bacterium from a community genome.</title>
        <authorList>
            <person name="Strous M."/>
            <person name="Pelletier E."/>
            <person name="Mangenot S."/>
            <person name="Rattei T."/>
            <person name="Lehner A."/>
            <person name="Taylor M.W."/>
            <person name="Horn M."/>
            <person name="Daims H."/>
            <person name="Bartol-Mavel D."/>
            <person name="Wincker P."/>
            <person name="Barbe V."/>
            <person name="Fonknechten N."/>
            <person name="Vallenet D."/>
            <person name="Segurens B."/>
            <person name="Schenowitz-Truong C."/>
            <person name="Medigue C."/>
            <person name="Collingro A."/>
            <person name="Snel B."/>
            <person name="Dutilh B.E."/>
            <person name="OpDenCamp H.J.M."/>
            <person name="vanDerDrift C."/>
            <person name="Cirpus I."/>
            <person name="vanDePas-Schoonen K.T."/>
            <person name="Harhangi H.R."/>
            <person name="vanNiftrik L."/>
            <person name="Schmid M."/>
            <person name="Keltjens J."/>
            <person name="vanDeVossenberg J."/>
            <person name="Kartal B."/>
            <person name="Meier H."/>
            <person name="Frishman D."/>
            <person name="Huynen M.A."/>
            <person name="Mewes H."/>
            <person name="Weissenbach J."/>
            <person name="Jetten M.S.M."/>
            <person name="Wagner M."/>
            <person name="LePaslier D."/>
        </authorList>
    </citation>
    <scope>NUCLEOTIDE SEQUENCE</scope>
</reference>
<gene>
    <name evidence="8" type="ORF">KsCSTR_38900</name>
    <name evidence="9" type="ORF">KSMBR1_3215</name>
    <name evidence="7" type="ORF">kustb0207</name>
</gene>
<reference evidence="10" key="4">
    <citation type="submission" date="2017-10" db="EMBL/GenBank/DDBJ databases">
        <authorList>
            <person name="Frank J."/>
        </authorList>
    </citation>
    <scope>NUCLEOTIDE SEQUENCE [LARGE SCALE GENOMIC DNA]</scope>
</reference>
<dbReference type="EMBL" id="LT934425">
    <property type="protein sequence ID" value="SOH05692.1"/>
    <property type="molecule type" value="Genomic_DNA"/>
</dbReference>
<feature type="transmembrane region" description="Helical" evidence="5">
    <location>
        <begin position="55"/>
        <end position="75"/>
    </location>
</feature>
<dbReference type="InterPro" id="IPR007016">
    <property type="entry name" value="O-antigen_ligase-rel_domated"/>
</dbReference>
<feature type="transmembrane region" description="Helical" evidence="5">
    <location>
        <begin position="166"/>
        <end position="186"/>
    </location>
</feature>
<dbReference type="RefSeq" id="WP_099326230.1">
    <property type="nucleotide sequence ID" value="NZ_CP049055.1"/>
</dbReference>
<dbReference type="Proteomes" id="UP000501926">
    <property type="component" value="Chromosome"/>
</dbReference>
<dbReference type="Pfam" id="PF04932">
    <property type="entry name" value="Wzy_C"/>
    <property type="match status" value="1"/>
</dbReference>
<evidence type="ECO:0000256" key="2">
    <source>
        <dbReference type="ARBA" id="ARBA00022692"/>
    </source>
</evidence>
<protein>
    <submittedName>
        <fullName evidence="8">O-Antigen ligase</fullName>
    </submittedName>
</protein>
<evidence type="ECO:0000313" key="10">
    <source>
        <dbReference type="Proteomes" id="UP000221734"/>
    </source>
</evidence>
<dbReference type="PANTHER" id="PTHR37422:SF13">
    <property type="entry name" value="LIPOPOLYSACCHARIDE BIOSYNTHESIS PROTEIN PA4999-RELATED"/>
    <property type="match status" value="1"/>
</dbReference>